<name>A0A2S4VYL5_9BASI</name>
<evidence type="ECO:0000259" key="4">
    <source>
        <dbReference type="Pfam" id="PF00264"/>
    </source>
</evidence>
<feature type="domain" description="Tyrosinase copper-binding" evidence="4">
    <location>
        <begin position="78"/>
        <end position="262"/>
    </location>
</feature>
<dbReference type="EMBL" id="PKSL01000017">
    <property type="protein sequence ID" value="POW14576.1"/>
    <property type="molecule type" value="Genomic_DNA"/>
</dbReference>
<feature type="signal peptide" evidence="3">
    <location>
        <begin position="1"/>
        <end position="21"/>
    </location>
</feature>
<keyword evidence="6" id="KW-1185">Reference proteome</keyword>
<organism evidence="5 6">
    <name type="scientific">Puccinia striiformis</name>
    <dbReference type="NCBI Taxonomy" id="27350"/>
    <lineage>
        <taxon>Eukaryota</taxon>
        <taxon>Fungi</taxon>
        <taxon>Dikarya</taxon>
        <taxon>Basidiomycota</taxon>
        <taxon>Pucciniomycotina</taxon>
        <taxon>Pucciniomycetes</taxon>
        <taxon>Pucciniales</taxon>
        <taxon>Pucciniaceae</taxon>
        <taxon>Puccinia</taxon>
    </lineage>
</organism>
<feature type="chain" id="PRO_5015453704" description="Tyrosinase copper-binding domain-containing protein" evidence="3">
    <location>
        <begin position="22"/>
        <end position="357"/>
    </location>
</feature>
<sequence length="357" mass="40784">MKNQLWYGLCMIFLGPALLHCSPSSGNNLHNRNSATCQNPSIRTSWTNLSAAEKRSYQASITCLLRAPTQMRYPGAVSRYDDLVYVHQRQSDYPNGRDEWHVTGQFLAVHRMYCYIFELMLRDECNYRGRMPYWDEQRDAGNFRNSEFLRDFGGPGDENGRITQGPFANLEITLGPGFQNVRRTLRRQINETASAMASEQYHQNLMAQPTFAAFLNEIRRHSHIAGHNGVGGELGDVQTAPVDAIFFNHHLYIDWLWATWQEANPQARIFDLRGAGYETQANPNQETNLMTTLKFLGLAPDIPLYGSLDIQVLLNPIYIISPPDSLSNADNKNHPNLFDTIKKKTYKQGGFLCYTYQ</sequence>
<dbReference type="Pfam" id="PF00264">
    <property type="entry name" value="Tyrosinase"/>
    <property type="match status" value="1"/>
</dbReference>
<dbReference type="AlphaFoldDB" id="A0A2S4VYL5"/>
<dbReference type="GO" id="GO:0046872">
    <property type="term" value="F:metal ion binding"/>
    <property type="evidence" value="ECO:0007669"/>
    <property type="project" value="UniProtKB-KW"/>
</dbReference>
<evidence type="ECO:0000313" key="5">
    <source>
        <dbReference type="EMBL" id="POW14576.1"/>
    </source>
</evidence>
<evidence type="ECO:0000256" key="3">
    <source>
        <dbReference type="SAM" id="SignalP"/>
    </source>
</evidence>
<dbReference type="InterPro" id="IPR050316">
    <property type="entry name" value="Tyrosinase/Hemocyanin"/>
</dbReference>
<proteinExistence type="predicted"/>
<comment type="caution">
    <text evidence="5">The sequence shown here is derived from an EMBL/GenBank/DDBJ whole genome shotgun (WGS) entry which is preliminary data.</text>
</comment>
<dbReference type="PANTHER" id="PTHR11474:SF126">
    <property type="entry name" value="TYROSINASE-LIKE PROTEIN TYR-1-RELATED"/>
    <property type="match status" value="1"/>
</dbReference>
<protein>
    <recommendedName>
        <fullName evidence="4">Tyrosinase copper-binding domain-containing protein</fullName>
    </recommendedName>
</protein>
<dbReference type="PRINTS" id="PR00092">
    <property type="entry name" value="TYROSINASE"/>
</dbReference>
<dbReference type="GO" id="GO:0016491">
    <property type="term" value="F:oxidoreductase activity"/>
    <property type="evidence" value="ECO:0007669"/>
    <property type="project" value="InterPro"/>
</dbReference>
<evidence type="ECO:0000256" key="2">
    <source>
        <dbReference type="ARBA" id="ARBA00023008"/>
    </source>
</evidence>
<dbReference type="PANTHER" id="PTHR11474">
    <property type="entry name" value="TYROSINASE FAMILY MEMBER"/>
    <property type="match status" value="1"/>
</dbReference>
<gene>
    <name evidence="5" type="ORF">PSTT_02814</name>
</gene>
<dbReference type="Proteomes" id="UP000239156">
    <property type="component" value="Unassembled WGS sequence"/>
</dbReference>
<dbReference type="InterPro" id="IPR002227">
    <property type="entry name" value="Tyrosinase_Cu-bd"/>
</dbReference>
<keyword evidence="3" id="KW-0732">Signal</keyword>
<reference evidence="5" key="1">
    <citation type="submission" date="2017-12" db="EMBL/GenBank/DDBJ databases">
        <title>Gene loss provides genomic basis for host adaptation in cereal stripe rust fungi.</title>
        <authorList>
            <person name="Xia C."/>
        </authorList>
    </citation>
    <scope>NUCLEOTIDE SEQUENCE [LARGE SCALE GENOMIC DNA]</scope>
    <source>
        <strain evidence="5">93-210</strain>
    </source>
</reference>
<keyword evidence="1" id="KW-0479">Metal-binding</keyword>
<dbReference type="SUPFAM" id="SSF48056">
    <property type="entry name" value="Di-copper centre-containing domain"/>
    <property type="match status" value="1"/>
</dbReference>
<dbReference type="VEuPathDB" id="FungiDB:PSHT_10316"/>
<dbReference type="InterPro" id="IPR008922">
    <property type="entry name" value="Di-copper_centre_dom_sf"/>
</dbReference>
<dbReference type="Gene3D" id="1.10.1280.10">
    <property type="entry name" value="Di-copper center containing domain from catechol oxidase"/>
    <property type="match status" value="1"/>
</dbReference>
<keyword evidence="2" id="KW-0186">Copper</keyword>
<dbReference type="VEuPathDB" id="FungiDB:PSTT_02814"/>
<evidence type="ECO:0000313" key="6">
    <source>
        <dbReference type="Proteomes" id="UP000239156"/>
    </source>
</evidence>
<evidence type="ECO:0000256" key="1">
    <source>
        <dbReference type="ARBA" id="ARBA00022723"/>
    </source>
</evidence>
<accession>A0A2S4VYL5</accession>